<evidence type="ECO:0000256" key="11">
    <source>
        <dbReference type="PIRSR" id="PIRSR604808-1"/>
    </source>
</evidence>
<feature type="binding site" evidence="12">
    <location>
        <position position="530"/>
    </location>
    <ligand>
        <name>Mg(2+)</name>
        <dbReference type="ChEBI" id="CHEBI:18420"/>
        <label>1</label>
    </ligand>
</feature>
<feature type="binding site" evidence="12">
    <location>
        <position position="386"/>
    </location>
    <ligand>
        <name>Mg(2+)</name>
        <dbReference type="ChEBI" id="CHEBI:18420"/>
        <label>1</label>
    </ligand>
</feature>
<protein>
    <recommendedName>
        <fullName evidence="14">DNA-(apurinic or apyrimidinic site) endonuclease</fullName>
        <ecNumber evidence="14">3.1.-.-</ecNumber>
    </recommendedName>
</protein>
<dbReference type="CDD" id="cd09087">
    <property type="entry name" value="Ape1-like_AP-endo"/>
    <property type="match status" value="1"/>
</dbReference>
<feature type="compositionally biased region" description="Basic and acidic residues" evidence="15">
    <location>
        <begin position="343"/>
        <end position="357"/>
    </location>
</feature>
<dbReference type="NCBIfam" id="TIGR00195">
    <property type="entry name" value="exoDNase_III"/>
    <property type="match status" value="1"/>
</dbReference>
<feature type="site" description="Interaction with DNA substrate" evidence="13">
    <location>
        <position position="626"/>
    </location>
</feature>
<keyword evidence="8 12" id="KW-0460">Magnesium</keyword>
<dbReference type="GO" id="GO:0008311">
    <property type="term" value="F:double-stranded DNA 3'-5' DNA exonuclease activity"/>
    <property type="evidence" value="ECO:0007669"/>
    <property type="project" value="UniProtKB-EC"/>
</dbReference>
<dbReference type="CTD" id="8568"/>
<dbReference type="InterPro" id="IPR004808">
    <property type="entry name" value="AP_endonuc_1"/>
</dbReference>
<dbReference type="InParanoid" id="A0A1W4WTZ8"/>
<evidence type="ECO:0000256" key="9">
    <source>
        <dbReference type="ARBA" id="ARBA00023204"/>
    </source>
</evidence>
<reference evidence="18" key="1">
    <citation type="submission" date="2025-08" db="UniProtKB">
        <authorList>
            <consortium name="RefSeq"/>
        </authorList>
    </citation>
    <scope>IDENTIFICATION</scope>
    <source>
        <tissue evidence="18">Entire body</tissue>
    </source>
</reference>
<dbReference type="Proteomes" id="UP000192223">
    <property type="component" value="Unplaced"/>
</dbReference>
<feature type="compositionally biased region" description="Basic and acidic residues" evidence="15">
    <location>
        <begin position="92"/>
        <end position="107"/>
    </location>
</feature>
<feature type="region of interest" description="Disordered" evidence="15">
    <location>
        <begin position="84"/>
        <end position="359"/>
    </location>
</feature>
<keyword evidence="10" id="KW-0539">Nucleus</keyword>
<keyword evidence="12" id="KW-0464">Manganese</keyword>
<dbReference type="FunFam" id="3.60.10.10:FF:000009">
    <property type="entry name" value="DNA-(apurinic or apyrimidinic site) lyase"/>
    <property type="match status" value="1"/>
</dbReference>
<dbReference type="PANTHER" id="PTHR22748:SF6">
    <property type="entry name" value="DNA-(APURINIC OR APYRIMIDINIC SITE) ENDONUCLEASE"/>
    <property type="match status" value="1"/>
</dbReference>
<dbReference type="PANTHER" id="PTHR22748">
    <property type="entry name" value="AP ENDONUCLEASE"/>
    <property type="match status" value="1"/>
</dbReference>
<evidence type="ECO:0000256" key="15">
    <source>
        <dbReference type="SAM" id="MobiDB-lite"/>
    </source>
</evidence>
<evidence type="ECO:0000256" key="10">
    <source>
        <dbReference type="ARBA" id="ARBA00023242"/>
    </source>
</evidence>
<dbReference type="SUPFAM" id="SSF56219">
    <property type="entry name" value="DNase I-like"/>
    <property type="match status" value="1"/>
</dbReference>
<evidence type="ECO:0000256" key="1">
    <source>
        <dbReference type="ARBA" id="ARBA00000493"/>
    </source>
</evidence>
<feature type="active site" description="Proton acceptor" evidence="11">
    <location>
        <position position="626"/>
    </location>
</feature>
<dbReference type="RefSeq" id="XP_018323972.1">
    <property type="nucleotide sequence ID" value="XM_018468470.2"/>
</dbReference>
<dbReference type="Pfam" id="PF03372">
    <property type="entry name" value="Exo_endo_phos"/>
    <property type="match status" value="1"/>
</dbReference>
<evidence type="ECO:0000256" key="8">
    <source>
        <dbReference type="ARBA" id="ARBA00022842"/>
    </source>
</evidence>
<comment type="similarity">
    <text evidence="4 14">Belongs to the DNA repair enzymes AP/ExoA family.</text>
</comment>
<feature type="binding site" evidence="12">
    <location>
        <position position="625"/>
    </location>
    <ligand>
        <name>Mg(2+)</name>
        <dbReference type="ChEBI" id="CHEBI:18420"/>
        <label>1</label>
    </ligand>
</feature>
<dbReference type="GO" id="GO:0003906">
    <property type="term" value="F:DNA-(apurinic or apyrimidinic site) endonuclease activity"/>
    <property type="evidence" value="ECO:0007669"/>
    <property type="project" value="TreeGrafter"/>
</dbReference>
<dbReference type="STRING" id="224129.A0A1W4WTZ8"/>
<feature type="binding site" evidence="12">
    <location>
        <position position="414"/>
    </location>
    <ligand>
        <name>Mg(2+)</name>
        <dbReference type="ChEBI" id="CHEBI:18420"/>
        <label>1</label>
    </ligand>
</feature>
<dbReference type="NCBIfam" id="TIGR00633">
    <property type="entry name" value="xth"/>
    <property type="match status" value="1"/>
</dbReference>
<evidence type="ECO:0000256" key="4">
    <source>
        <dbReference type="ARBA" id="ARBA00007092"/>
    </source>
</evidence>
<dbReference type="EC" id="3.1.-.-" evidence="14"/>
<dbReference type="GO" id="GO:0003677">
    <property type="term" value="F:DNA binding"/>
    <property type="evidence" value="ECO:0007669"/>
    <property type="project" value="InterPro"/>
</dbReference>
<dbReference type="GO" id="GO:0005634">
    <property type="term" value="C:nucleus"/>
    <property type="evidence" value="ECO:0007669"/>
    <property type="project" value="UniProtKB-SubCell"/>
</dbReference>
<accession>A0A1W4WTZ8</accession>
<proteinExistence type="inferred from homology"/>
<evidence type="ECO:0000256" key="6">
    <source>
        <dbReference type="ARBA" id="ARBA00022763"/>
    </source>
</evidence>
<feature type="site" description="Important for catalytic activity" evidence="13">
    <location>
        <position position="600"/>
    </location>
</feature>
<evidence type="ECO:0000256" key="2">
    <source>
        <dbReference type="ARBA" id="ARBA00001936"/>
    </source>
</evidence>
<dbReference type="Gene3D" id="3.60.10.10">
    <property type="entry name" value="Endonuclease/exonuclease/phosphatase"/>
    <property type="match status" value="1"/>
</dbReference>
<evidence type="ECO:0000256" key="3">
    <source>
        <dbReference type="ARBA" id="ARBA00004123"/>
    </source>
</evidence>
<evidence type="ECO:0000256" key="14">
    <source>
        <dbReference type="RuleBase" id="RU362131"/>
    </source>
</evidence>
<feature type="compositionally biased region" description="Basic and acidic residues" evidence="15">
    <location>
        <begin position="188"/>
        <end position="205"/>
    </location>
</feature>
<evidence type="ECO:0000256" key="7">
    <source>
        <dbReference type="ARBA" id="ARBA00022801"/>
    </source>
</evidence>
<feature type="compositionally biased region" description="Basic and acidic residues" evidence="15">
    <location>
        <begin position="290"/>
        <end position="304"/>
    </location>
</feature>
<keyword evidence="6 14" id="KW-0227">DNA damage</keyword>
<feature type="site" description="Transition state stabilizer" evidence="13">
    <location>
        <position position="530"/>
    </location>
</feature>
<dbReference type="KEGG" id="apln:108736149"/>
<dbReference type="AlphaFoldDB" id="A0A1W4WTZ8"/>
<comment type="catalytic activity">
    <reaction evidence="1">
        <text>Exonucleolytic cleavage in the 3'- to 5'-direction to yield nucleoside 5'-phosphates.</text>
        <dbReference type="EC" id="3.1.11.2"/>
    </reaction>
</comment>
<evidence type="ECO:0000256" key="5">
    <source>
        <dbReference type="ARBA" id="ARBA00022723"/>
    </source>
</evidence>
<dbReference type="GO" id="GO:0006284">
    <property type="term" value="P:base-excision repair"/>
    <property type="evidence" value="ECO:0007669"/>
    <property type="project" value="TreeGrafter"/>
</dbReference>
<evidence type="ECO:0000313" key="18">
    <source>
        <dbReference type="RefSeq" id="XP_018323972.1"/>
    </source>
</evidence>
<evidence type="ECO:0000256" key="13">
    <source>
        <dbReference type="PIRSR" id="PIRSR604808-3"/>
    </source>
</evidence>
<feature type="active site" evidence="11">
    <location>
        <position position="489"/>
    </location>
</feature>
<feature type="binding site" evidence="12">
    <location>
        <position position="626"/>
    </location>
    <ligand>
        <name>Mg(2+)</name>
        <dbReference type="ChEBI" id="CHEBI:18420"/>
        <label>1</label>
    </ligand>
</feature>
<keyword evidence="9 14" id="KW-0234">DNA repair</keyword>
<dbReference type="InterPro" id="IPR020847">
    <property type="entry name" value="AP_endonuclease_F1_BS"/>
</dbReference>
<evidence type="ECO:0000256" key="12">
    <source>
        <dbReference type="PIRSR" id="PIRSR604808-2"/>
    </source>
</evidence>
<dbReference type="PROSITE" id="PS00726">
    <property type="entry name" value="AP_NUCLEASE_F1_1"/>
    <property type="match status" value="1"/>
</dbReference>
<dbReference type="OrthoDB" id="498125at2759"/>
<dbReference type="PROSITE" id="PS51435">
    <property type="entry name" value="AP_NUCLEASE_F1_4"/>
    <property type="match status" value="1"/>
</dbReference>
<dbReference type="InterPro" id="IPR036691">
    <property type="entry name" value="Endo/exonu/phosph_ase_sf"/>
</dbReference>
<evidence type="ECO:0000313" key="17">
    <source>
        <dbReference type="Proteomes" id="UP000192223"/>
    </source>
</evidence>
<keyword evidence="5 12" id="KW-0479">Metal-binding</keyword>
<name>A0A1W4WTZ8_AGRPL</name>
<organism evidence="17 18">
    <name type="scientific">Agrilus planipennis</name>
    <name type="common">Emerald ash borer</name>
    <name type="synonym">Agrilus marcopoli</name>
    <dbReference type="NCBI Taxonomy" id="224129"/>
    <lineage>
        <taxon>Eukaryota</taxon>
        <taxon>Metazoa</taxon>
        <taxon>Ecdysozoa</taxon>
        <taxon>Arthropoda</taxon>
        <taxon>Hexapoda</taxon>
        <taxon>Insecta</taxon>
        <taxon>Pterygota</taxon>
        <taxon>Neoptera</taxon>
        <taxon>Endopterygota</taxon>
        <taxon>Coleoptera</taxon>
        <taxon>Polyphaga</taxon>
        <taxon>Elateriformia</taxon>
        <taxon>Buprestoidea</taxon>
        <taxon>Buprestidae</taxon>
        <taxon>Agrilinae</taxon>
        <taxon>Agrilus</taxon>
    </lineage>
</organism>
<dbReference type="InterPro" id="IPR005135">
    <property type="entry name" value="Endo/exonuclease/phosphatase"/>
</dbReference>
<comment type="cofactor">
    <cofactor evidence="12 14">
        <name>Mg(2+)</name>
        <dbReference type="ChEBI" id="CHEBI:18420"/>
    </cofactor>
    <cofactor evidence="12 14">
        <name>Mn(2+)</name>
        <dbReference type="ChEBI" id="CHEBI:29035"/>
    </cofactor>
    <text evidence="12 14">Probably binds two magnesium or manganese ions per subunit.</text>
</comment>
<gene>
    <name evidence="18" type="primary">LOC108736149</name>
</gene>
<sequence length="635" mass="72839">MFYGAHFARFRYITYSFRWNYVDCRRRIKYWDKKPRSRFSDRRRYSTGVLVWKKTSEHNYNPYQRSLFFDVCNFVKRTMPPKRKAGAAKLSQSKDEPASAVIDEKAGGDTPVEFEEDVKNSNQKAPSKKAVGKGKETKADLPQQSRRGRAAKGNNSNEVEIVEPVENERPKRKGQTKKPIEEAQDLEVDQKPRRGRAKDNKQNEKDEPEENIVDSGKSASKTKKKQANAKDSAEPPQKQQKTLKKRGPVAKKVEEEKEKDDDDEEEEEDDDEKQTIEPVKKGSKNVKKQPPKETEETEVPEKGKKGARGQKNGTAVKKQESQEAPSELSEPTIKRKKGNEAAPKNEKKEKAPLKNKTDSSFGDIDFDCTRKAPSGQEWNIKIASWNVDGLRAWCKKDGIKYVEHEKPDILCLQETKCSSEQLPEDISNLDEYNYKYWQSSNEKGGYAGVGVLSKTEPLSVSYGINNESHDEEGRCITTEYEKFYLVCVYVPNAGRKLVTLPKRLEWNESFKNYIKDLDKKKPVIICGDMNVAHNEIDIANPKSNTKNAGFTKEEREGMTDFLGEGFVDTYRELYPDNEGAYTFWTYMTNARSKNVGWRLDYFIVSSRFMENVCDNIIRNEVYGSDHCPITLFIAV</sequence>
<feature type="active site" description="Proton donor/acceptor" evidence="11">
    <location>
        <position position="528"/>
    </location>
</feature>
<keyword evidence="17" id="KW-1185">Reference proteome</keyword>
<dbReference type="GO" id="GO:0046872">
    <property type="term" value="F:metal ion binding"/>
    <property type="evidence" value="ECO:0007669"/>
    <property type="project" value="UniProtKB-KW"/>
</dbReference>
<evidence type="ECO:0000259" key="16">
    <source>
        <dbReference type="Pfam" id="PF03372"/>
    </source>
</evidence>
<feature type="domain" description="Endonuclease/exonuclease/phosphatase" evidence="16">
    <location>
        <begin position="383"/>
        <end position="626"/>
    </location>
</feature>
<comment type="cofactor">
    <cofactor evidence="2">
        <name>Mn(2+)</name>
        <dbReference type="ChEBI" id="CHEBI:29035"/>
    </cofactor>
</comment>
<keyword evidence="7" id="KW-0378">Hydrolase</keyword>
<dbReference type="GeneID" id="108736149"/>
<dbReference type="GO" id="GO:0008081">
    <property type="term" value="F:phosphoric diester hydrolase activity"/>
    <property type="evidence" value="ECO:0007669"/>
    <property type="project" value="TreeGrafter"/>
</dbReference>
<comment type="subcellular location">
    <subcellularLocation>
        <location evidence="3">Nucleus</location>
    </subcellularLocation>
</comment>
<feature type="compositionally biased region" description="Acidic residues" evidence="15">
    <location>
        <begin position="257"/>
        <end position="272"/>
    </location>
</feature>
<feature type="binding site" evidence="12">
    <location>
        <position position="528"/>
    </location>
    <ligand>
        <name>Mg(2+)</name>
        <dbReference type="ChEBI" id="CHEBI:18420"/>
        <label>1</label>
    </ligand>
</feature>